<evidence type="ECO:0000313" key="7">
    <source>
        <dbReference type="EMBL" id="AHG87686.1"/>
    </source>
</evidence>
<dbReference type="GO" id="GO:0043916">
    <property type="term" value="F:DNA-7-methylguanine glycosylase activity"/>
    <property type="evidence" value="ECO:0007669"/>
    <property type="project" value="TreeGrafter"/>
</dbReference>
<evidence type="ECO:0000256" key="2">
    <source>
        <dbReference type="ARBA" id="ARBA00010817"/>
    </source>
</evidence>
<dbReference type="eggNOG" id="COG0122">
    <property type="taxonomic scope" value="Bacteria"/>
</dbReference>
<sequence length="208" mass="22976">MPDYRRAITHLKRADPKLAAVIERVGPCRFAVRAEGTHFEAVARAIVFQQLSGKAAGTIHKRFHGLFGDRCPEPGELLLAPDEDLRGVGLSRQKIGYLRDLADRVASGDVPLDDIDSLGDEEVVAALTRVKGVGRWTAQMFLMFRLGRPDVLPELDLGVQKGIQLAYNKRALPTPKDVLRIGAPWAPWRSVASWYLWRSLENGDGQGG</sequence>
<evidence type="ECO:0000256" key="3">
    <source>
        <dbReference type="ARBA" id="ARBA00012000"/>
    </source>
</evidence>
<evidence type="ECO:0000259" key="6">
    <source>
        <dbReference type="SMART" id="SM00478"/>
    </source>
</evidence>
<dbReference type="Pfam" id="PF00730">
    <property type="entry name" value="HhH-GPD"/>
    <property type="match status" value="1"/>
</dbReference>
<evidence type="ECO:0000313" key="8">
    <source>
        <dbReference type="Proteomes" id="UP000019151"/>
    </source>
</evidence>
<name>W0RA86_9BACT</name>
<proteinExistence type="inferred from homology"/>
<dbReference type="STRING" id="861299.J421_0149"/>
<evidence type="ECO:0000256" key="1">
    <source>
        <dbReference type="ARBA" id="ARBA00000086"/>
    </source>
</evidence>
<keyword evidence="4" id="KW-0227">DNA damage</keyword>
<dbReference type="InterPro" id="IPR003265">
    <property type="entry name" value="HhH-GPD_domain"/>
</dbReference>
<dbReference type="GO" id="GO:0032131">
    <property type="term" value="F:alkylated DNA binding"/>
    <property type="evidence" value="ECO:0007669"/>
    <property type="project" value="TreeGrafter"/>
</dbReference>
<dbReference type="FunCoup" id="W0RA86">
    <property type="interactions" value="173"/>
</dbReference>
<keyword evidence="8" id="KW-1185">Reference proteome</keyword>
<dbReference type="CDD" id="cd00056">
    <property type="entry name" value="ENDO3c"/>
    <property type="match status" value="1"/>
</dbReference>
<dbReference type="Proteomes" id="UP000019151">
    <property type="component" value="Chromosome"/>
</dbReference>
<protein>
    <recommendedName>
        <fullName evidence="3">DNA-3-methyladenine glycosylase II</fullName>
        <ecNumber evidence="3">3.2.2.21</ecNumber>
    </recommendedName>
</protein>
<dbReference type="GO" id="GO:0005737">
    <property type="term" value="C:cytoplasm"/>
    <property type="evidence" value="ECO:0007669"/>
    <property type="project" value="TreeGrafter"/>
</dbReference>
<keyword evidence="5" id="KW-0234">DNA repair</keyword>
<evidence type="ECO:0000256" key="5">
    <source>
        <dbReference type="ARBA" id="ARBA00023204"/>
    </source>
</evidence>
<dbReference type="Gene3D" id="1.10.1670.40">
    <property type="match status" value="1"/>
</dbReference>
<dbReference type="EMBL" id="CP007128">
    <property type="protein sequence ID" value="AHG87686.1"/>
    <property type="molecule type" value="Genomic_DNA"/>
</dbReference>
<dbReference type="GO" id="GO:0008725">
    <property type="term" value="F:DNA-3-methyladenine glycosylase activity"/>
    <property type="evidence" value="ECO:0007669"/>
    <property type="project" value="TreeGrafter"/>
</dbReference>
<accession>W0RA86</accession>
<comment type="similarity">
    <text evidence="2">Belongs to the alkylbase DNA glycosidase AlkA family.</text>
</comment>
<dbReference type="InParanoid" id="W0RA86"/>
<dbReference type="GO" id="GO:0006307">
    <property type="term" value="P:DNA alkylation repair"/>
    <property type="evidence" value="ECO:0007669"/>
    <property type="project" value="TreeGrafter"/>
</dbReference>
<reference evidence="7 8" key="1">
    <citation type="journal article" date="2014" name="Genome Announc.">
        <title>Genome Sequence and Methylome of Soil Bacterium Gemmatirosa kalamazoonensis KBS708T, a Member of the Rarely Cultivated Gemmatimonadetes Phylum.</title>
        <authorList>
            <person name="Debruyn J.M."/>
            <person name="Radosevich M."/>
            <person name="Wommack K.E."/>
            <person name="Polson S.W."/>
            <person name="Hauser L.J."/>
            <person name="Fawaz M.N."/>
            <person name="Korlach J."/>
            <person name="Tsai Y.C."/>
        </authorList>
    </citation>
    <scope>NUCLEOTIDE SEQUENCE [LARGE SCALE GENOMIC DNA]</scope>
    <source>
        <strain evidence="7 8">KBS708</strain>
    </source>
</reference>
<dbReference type="Gene3D" id="1.10.340.30">
    <property type="entry name" value="Hypothetical protein, domain 2"/>
    <property type="match status" value="1"/>
</dbReference>
<organism evidence="7 8">
    <name type="scientific">Gemmatirosa kalamazoonensis</name>
    <dbReference type="NCBI Taxonomy" id="861299"/>
    <lineage>
        <taxon>Bacteria</taxon>
        <taxon>Pseudomonadati</taxon>
        <taxon>Gemmatimonadota</taxon>
        <taxon>Gemmatimonadia</taxon>
        <taxon>Gemmatimonadales</taxon>
        <taxon>Gemmatimonadaceae</taxon>
        <taxon>Gemmatirosa</taxon>
    </lineage>
</organism>
<feature type="domain" description="HhH-GPD" evidence="6">
    <location>
        <begin position="47"/>
        <end position="201"/>
    </location>
</feature>
<dbReference type="AlphaFoldDB" id="W0RA86"/>
<dbReference type="HOGENOM" id="CLU_000445_72_5_0"/>
<evidence type="ECO:0000256" key="4">
    <source>
        <dbReference type="ARBA" id="ARBA00022763"/>
    </source>
</evidence>
<dbReference type="SMART" id="SM00478">
    <property type="entry name" value="ENDO3c"/>
    <property type="match status" value="1"/>
</dbReference>
<comment type="catalytic activity">
    <reaction evidence="1">
        <text>Hydrolysis of alkylated DNA, releasing 3-methyladenine, 3-methylguanine, 7-methylguanine and 7-methyladenine.</text>
        <dbReference type="EC" id="3.2.2.21"/>
    </reaction>
</comment>
<dbReference type="SUPFAM" id="SSF48150">
    <property type="entry name" value="DNA-glycosylase"/>
    <property type="match status" value="1"/>
</dbReference>
<dbReference type="GO" id="GO:0032993">
    <property type="term" value="C:protein-DNA complex"/>
    <property type="evidence" value="ECO:0007669"/>
    <property type="project" value="TreeGrafter"/>
</dbReference>
<dbReference type="KEGG" id="gba:J421_0149"/>
<dbReference type="InterPro" id="IPR011257">
    <property type="entry name" value="DNA_glycosylase"/>
</dbReference>
<dbReference type="InterPro" id="IPR051912">
    <property type="entry name" value="Alkylbase_DNA_Glycosylase/TA"/>
</dbReference>
<dbReference type="FunFam" id="1.10.340.30:FF:000004">
    <property type="entry name" value="DNA-3-methyladenine glycosylase II"/>
    <property type="match status" value="1"/>
</dbReference>
<dbReference type="PANTHER" id="PTHR43003">
    <property type="entry name" value="DNA-3-METHYLADENINE GLYCOSYLASE"/>
    <property type="match status" value="1"/>
</dbReference>
<dbReference type="EC" id="3.2.2.21" evidence="3"/>
<dbReference type="OrthoDB" id="9785929at2"/>
<gene>
    <name evidence="7" type="ORF">J421_0149</name>
</gene>
<dbReference type="RefSeq" id="WP_025409243.1">
    <property type="nucleotide sequence ID" value="NZ_CP007128.1"/>
</dbReference>
<dbReference type="GO" id="GO:0006285">
    <property type="term" value="P:base-excision repair, AP site formation"/>
    <property type="evidence" value="ECO:0007669"/>
    <property type="project" value="TreeGrafter"/>
</dbReference>
<dbReference type="PANTHER" id="PTHR43003:SF5">
    <property type="entry name" value="DNA-3-METHYLADENINE GLYCOSYLASE"/>
    <property type="match status" value="1"/>
</dbReference>